<dbReference type="AlphaFoldDB" id="A0A239M430"/>
<dbReference type="InterPro" id="IPR035905">
    <property type="entry name" value="Barstar-like_sf"/>
</dbReference>
<proteinExistence type="inferred from homology"/>
<evidence type="ECO:0000313" key="3">
    <source>
        <dbReference type="EMBL" id="SNT36709.1"/>
    </source>
</evidence>
<evidence type="ECO:0000256" key="1">
    <source>
        <dbReference type="ARBA" id="ARBA00006845"/>
    </source>
</evidence>
<dbReference type="Proteomes" id="UP000198362">
    <property type="component" value="Unassembled WGS sequence"/>
</dbReference>
<dbReference type="OrthoDB" id="5184890at2"/>
<dbReference type="Pfam" id="PF01337">
    <property type="entry name" value="Barstar"/>
    <property type="match status" value="1"/>
</dbReference>
<organism evidence="3 4">
    <name type="scientific">Asanoa hainanensis</name>
    <dbReference type="NCBI Taxonomy" id="560556"/>
    <lineage>
        <taxon>Bacteria</taxon>
        <taxon>Bacillati</taxon>
        <taxon>Actinomycetota</taxon>
        <taxon>Actinomycetes</taxon>
        <taxon>Micromonosporales</taxon>
        <taxon>Micromonosporaceae</taxon>
        <taxon>Asanoa</taxon>
    </lineage>
</organism>
<protein>
    <submittedName>
        <fullName evidence="3">Barstar (Barnase inhibitor)</fullName>
    </submittedName>
</protein>
<name>A0A239M430_9ACTN</name>
<dbReference type="SUPFAM" id="SSF52038">
    <property type="entry name" value="Barstar-related"/>
    <property type="match status" value="1"/>
</dbReference>
<sequence>MAAFDADTDLSHDRAYRLMANTPVTLFWRREILDDTTAWLAAHGYQVTTLDAAGWWTEEDLHRAVAAALSFPDCYGRNLAALNDCMRDVVNQRYGWAAGTTGLVLVLTGYDAFARHRPRHAHVVLDIMADRSRAAALLGRRLMCLVQSDDRQITFEPVGATAVGWNEAEWLDASRAS</sequence>
<dbReference type="Gene3D" id="3.30.370.10">
    <property type="entry name" value="Barstar-like"/>
    <property type="match status" value="1"/>
</dbReference>
<gene>
    <name evidence="3" type="ORF">SAMN05421812_10557</name>
</gene>
<keyword evidence="4" id="KW-1185">Reference proteome</keyword>
<comment type="similarity">
    <text evidence="1">Belongs to the barstar family.</text>
</comment>
<reference evidence="3 4" key="1">
    <citation type="submission" date="2017-06" db="EMBL/GenBank/DDBJ databases">
        <authorList>
            <person name="Kim H.J."/>
            <person name="Triplett B.A."/>
        </authorList>
    </citation>
    <scope>NUCLEOTIDE SEQUENCE [LARGE SCALE GENOMIC DNA]</scope>
    <source>
        <strain evidence="3 4">CGMCC 4.5593</strain>
    </source>
</reference>
<dbReference type="InterPro" id="IPR000468">
    <property type="entry name" value="Barstar"/>
</dbReference>
<evidence type="ECO:0000313" key="4">
    <source>
        <dbReference type="Proteomes" id="UP000198362"/>
    </source>
</evidence>
<feature type="domain" description="Barstar (barnase inhibitor)" evidence="2">
    <location>
        <begin position="46"/>
        <end position="146"/>
    </location>
</feature>
<dbReference type="EMBL" id="FZPH01000005">
    <property type="protein sequence ID" value="SNT36709.1"/>
    <property type="molecule type" value="Genomic_DNA"/>
</dbReference>
<evidence type="ECO:0000259" key="2">
    <source>
        <dbReference type="Pfam" id="PF01337"/>
    </source>
</evidence>
<accession>A0A239M430</accession>
<dbReference type="RefSeq" id="WP_089248792.1">
    <property type="nucleotide sequence ID" value="NZ_FZPH01000005.1"/>
</dbReference>